<dbReference type="GO" id="GO:0015297">
    <property type="term" value="F:antiporter activity"/>
    <property type="evidence" value="ECO:0007669"/>
    <property type="project" value="InterPro"/>
</dbReference>
<keyword evidence="2" id="KW-0812">Transmembrane</keyword>
<dbReference type="GO" id="GO:0042910">
    <property type="term" value="F:xenobiotic transmembrane transporter activity"/>
    <property type="evidence" value="ECO:0007669"/>
    <property type="project" value="InterPro"/>
</dbReference>
<evidence type="ECO:0000256" key="1">
    <source>
        <dbReference type="ARBA" id="ARBA00010199"/>
    </source>
</evidence>
<evidence type="ECO:0000313" key="3">
    <source>
        <dbReference type="Proteomes" id="UP000515151"/>
    </source>
</evidence>
<feature type="transmembrane region" description="Helical" evidence="2">
    <location>
        <begin position="148"/>
        <end position="171"/>
    </location>
</feature>
<dbReference type="GO" id="GO:0016020">
    <property type="term" value="C:membrane"/>
    <property type="evidence" value="ECO:0007669"/>
    <property type="project" value="InterPro"/>
</dbReference>
<feature type="transmembrane region" description="Helical" evidence="2">
    <location>
        <begin position="211"/>
        <end position="237"/>
    </location>
</feature>
<dbReference type="RefSeq" id="XP_031397097.1">
    <property type="nucleotide sequence ID" value="XM_031541237.1"/>
</dbReference>
<accession>A0A6P8DIE3</accession>
<evidence type="ECO:0000313" key="4">
    <source>
        <dbReference type="RefSeq" id="XP_031397097.1"/>
    </source>
</evidence>
<name>A0A6P8DIE3_PUNGR</name>
<reference evidence="4" key="2">
    <citation type="submission" date="2025-08" db="UniProtKB">
        <authorList>
            <consortium name="RefSeq"/>
        </authorList>
    </citation>
    <scope>IDENTIFICATION</scope>
    <source>
        <tissue evidence="4">Leaf</tissue>
    </source>
</reference>
<proteinExistence type="inferred from homology"/>
<feature type="transmembrane region" description="Helical" evidence="2">
    <location>
        <begin position="112"/>
        <end position="136"/>
    </location>
</feature>
<keyword evidence="3" id="KW-1185">Reference proteome</keyword>
<dbReference type="PANTHER" id="PTHR11206">
    <property type="entry name" value="MULTIDRUG RESISTANCE PROTEIN"/>
    <property type="match status" value="1"/>
</dbReference>
<evidence type="ECO:0000256" key="2">
    <source>
        <dbReference type="SAM" id="Phobius"/>
    </source>
</evidence>
<reference evidence="3" key="1">
    <citation type="journal article" date="2020" name="Plant Biotechnol. J.">
        <title>The pomegranate (Punica granatum L.) draft genome dissects genetic divergence between soft- and hard-seeded cultivars.</title>
        <authorList>
            <person name="Luo X."/>
            <person name="Li H."/>
            <person name="Wu Z."/>
            <person name="Yao W."/>
            <person name="Zhao P."/>
            <person name="Cao D."/>
            <person name="Yu H."/>
            <person name="Li K."/>
            <person name="Poudel K."/>
            <person name="Zhao D."/>
            <person name="Zhang F."/>
            <person name="Xia X."/>
            <person name="Chen L."/>
            <person name="Wang Q."/>
            <person name="Jing D."/>
            <person name="Cao S."/>
        </authorList>
    </citation>
    <scope>NUCLEOTIDE SEQUENCE [LARGE SCALE GENOMIC DNA]</scope>
    <source>
        <strain evidence="3">cv. Tunisia</strain>
    </source>
</reference>
<feature type="transmembrane region" description="Helical" evidence="2">
    <location>
        <begin position="80"/>
        <end position="100"/>
    </location>
</feature>
<keyword evidence="2" id="KW-1133">Transmembrane helix</keyword>
<dbReference type="Proteomes" id="UP000515151">
    <property type="component" value="Chromosome 5"/>
</dbReference>
<gene>
    <name evidence="4" type="primary">LOC116208043</name>
</gene>
<organism evidence="3 4">
    <name type="scientific">Punica granatum</name>
    <name type="common">Pomegranate</name>
    <dbReference type="NCBI Taxonomy" id="22663"/>
    <lineage>
        <taxon>Eukaryota</taxon>
        <taxon>Viridiplantae</taxon>
        <taxon>Streptophyta</taxon>
        <taxon>Embryophyta</taxon>
        <taxon>Tracheophyta</taxon>
        <taxon>Spermatophyta</taxon>
        <taxon>Magnoliopsida</taxon>
        <taxon>eudicotyledons</taxon>
        <taxon>Gunneridae</taxon>
        <taxon>Pentapetalae</taxon>
        <taxon>rosids</taxon>
        <taxon>malvids</taxon>
        <taxon>Myrtales</taxon>
        <taxon>Lythraceae</taxon>
        <taxon>Punica</taxon>
    </lineage>
</organism>
<keyword evidence="2" id="KW-0472">Membrane</keyword>
<comment type="similarity">
    <text evidence="1">Belongs to the multi antimicrobial extrusion (MATE) (TC 2.A.66.1) family.</text>
</comment>
<dbReference type="InterPro" id="IPR002528">
    <property type="entry name" value="MATE_fam"/>
</dbReference>
<dbReference type="Pfam" id="PF01554">
    <property type="entry name" value="MatE"/>
    <property type="match status" value="1"/>
</dbReference>
<protein>
    <submittedName>
        <fullName evidence="4">Protein DETOXIFICATION 40-like isoform X1</fullName>
    </submittedName>
</protein>
<dbReference type="GeneID" id="116208043"/>
<dbReference type="OrthoDB" id="2126698at2759"/>
<dbReference type="AlphaFoldDB" id="A0A6P8DIE3"/>
<sequence length="414" mass="44878">MLASSSEVSSRLEKVLTDPDLPWMKRLMSATWIEMALLSRLAPPAMFVSMVNNFLTLSTTMFAGHLGSLELAAASLGNSGMQFFALGLMLGMGSAMETLCRQAYGAHRYDMLGIYLQRAIIVLAATGIPVTAIYALSKPILLHLGQSSAVATAAAVYVSGLIPQIFGYATNYPIQEFLQVQSIMAPSAFISAATLGIHLLLSWAAVYKLRLGLAGASLVLGLSWWIMAAAQFVYIVASRRCRETWQGFSLQAFTGLWEFVKLSASWAMMLCLKTWYYQVVVLIAGLLPEPELALDSLAVWNGLPRIMGTSLSSSISKTMKSTGNMNLSTFTRTFSTIPFGYLILLSASCKLGDTGTVNGVSYGVQNSCKLGDTGTVNGVSYGLKTVVRLIRLEIGKRQRPNSMRNFIALNPRLP</sequence>
<dbReference type="NCBIfam" id="TIGR00797">
    <property type="entry name" value="matE"/>
    <property type="match status" value="1"/>
</dbReference>
<feature type="transmembrane region" description="Helical" evidence="2">
    <location>
        <begin position="183"/>
        <end position="205"/>
    </location>
</feature>